<keyword evidence="2" id="KW-0812">Transmembrane</keyword>
<organism evidence="3 4">
    <name type="scientific">Talaromyces rugulosus</name>
    <name type="common">Penicillium rugulosum</name>
    <dbReference type="NCBI Taxonomy" id="121627"/>
    <lineage>
        <taxon>Eukaryota</taxon>
        <taxon>Fungi</taxon>
        <taxon>Dikarya</taxon>
        <taxon>Ascomycota</taxon>
        <taxon>Pezizomycotina</taxon>
        <taxon>Eurotiomycetes</taxon>
        <taxon>Eurotiomycetidae</taxon>
        <taxon>Eurotiales</taxon>
        <taxon>Trichocomaceae</taxon>
        <taxon>Talaromyces</taxon>
        <taxon>Talaromyces sect. Islandici</taxon>
    </lineage>
</organism>
<feature type="transmembrane region" description="Helical" evidence="2">
    <location>
        <begin position="252"/>
        <end position="273"/>
    </location>
</feature>
<dbReference type="GeneID" id="55991096"/>
<reference evidence="4" key="1">
    <citation type="submission" date="2020-06" db="EMBL/GenBank/DDBJ databases">
        <title>A chromosome-scale genome assembly of Talaromyces rugulosus W13939.</title>
        <authorList>
            <person name="Wang B."/>
            <person name="Guo L."/>
            <person name="Ye K."/>
            <person name="Wang L."/>
        </authorList>
    </citation>
    <scope>NUCLEOTIDE SEQUENCE [LARGE SCALE GENOMIC DNA]</scope>
    <source>
        <strain evidence="4">W13939</strain>
    </source>
</reference>
<dbReference type="RefSeq" id="XP_035342666.1">
    <property type="nucleotide sequence ID" value="XM_035486773.1"/>
</dbReference>
<dbReference type="EMBL" id="CP055899">
    <property type="protein sequence ID" value="QKX56488.1"/>
    <property type="molecule type" value="Genomic_DNA"/>
</dbReference>
<evidence type="ECO:0000313" key="3">
    <source>
        <dbReference type="EMBL" id="QKX56488.1"/>
    </source>
</evidence>
<sequence>MESSRKRRKIEGNSLTPSKAYIFPSGIVKAERLVQRSTPVGFQMGRVHTSPSERHVSSPNPGPSNSLYLSHRCKHGSLVHVVPRSTAPVFTDQQPSTIPWFAQGRFVEEPQQIGSVMGHFSGRGRPFDSSFDIQLLPRAHIRSRSEASGSYSTTQLDRGTPQNSISTVRTASQNTSLNQVPPSITNSSWSTNPAQRPCEEFAADSPEERAPLLSNIRQLTQQRDAVGRPKSSDQQTMAEERHEIFHIVKYKCLWCVAISIFVGIFLCLFLYAFHIVK</sequence>
<dbReference type="AlphaFoldDB" id="A0A7H8QRG5"/>
<evidence type="ECO:0000256" key="1">
    <source>
        <dbReference type="SAM" id="MobiDB-lite"/>
    </source>
</evidence>
<dbReference type="OrthoDB" id="10488979at2759"/>
<name>A0A7H8QRG5_TALRU</name>
<accession>A0A7H8QRG5</accession>
<gene>
    <name evidence="3" type="ORF">TRUGW13939_03593</name>
</gene>
<proteinExistence type="predicted"/>
<keyword evidence="4" id="KW-1185">Reference proteome</keyword>
<keyword evidence="2" id="KW-1133">Transmembrane helix</keyword>
<feature type="region of interest" description="Disordered" evidence="1">
    <location>
        <begin position="143"/>
        <end position="204"/>
    </location>
</feature>
<evidence type="ECO:0000313" key="4">
    <source>
        <dbReference type="Proteomes" id="UP000509510"/>
    </source>
</evidence>
<feature type="compositionally biased region" description="Polar residues" evidence="1">
    <location>
        <begin position="146"/>
        <end position="194"/>
    </location>
</feature>
<protein>
    <submittedName>
        <fullName evidence="3">Uncharacterized protein</fullName>
    </submittedName>
</protein>
<keyword evidence="2" id="KW-0472">Membrane</keyword>
<dbReference type="KEGG" id="trg:TRUGW13939_03593"/>
<evidence type="ECO:0000256" key="2">
    <source>
        <dbReference type="SAM" id="Phobius"/>
    </source>
</evidence>
<dbReference type="Proteomes" id="UP000509510">
    <property type="component" value="Chromosome II"/>
</dbReference>